<organism evidence="3">
    <name type="scientific">Capitella teleta</name>
    <name type="common">Polychaete worm</name>
    <dbReference type="NCBI Taxonomy" id="283909"/>
    <lineage>
        <taxon>Eukaryota</taxon>
        <taxon>Metazoa</taxon>
        <taxon>Spiralia</taxon>
        <taxon>Lophotrochozoa</taxon>
        <taxon>Annelida</taxon>
        <taxon>Polychaeta</taxon>
        <taxon>Sedentaria</taxon>
        <taxon>Scolecida</taxon>
        <taxon>Capitellidae</taxon>
        <taxon>Capitella</taxon>
    </lineage>
</organism>
<feature type="region of interest" description="Disordered" evidence="1">
    <location>
        <begin position="197"/>
        <end position="219"/>
    </location>
</feature>
<gene>
    <name evidence="3" type="ORF">CAPTEDRAFT_211484</name>
</gene>
<dbReference type="EMBL" id="AMQN01008440">
    <property type="status" value="NOT_ANNOTATED_CDS"/>
    <property type="molecule type" value="Genomic_DNA"/>
</dbReference>
<dbReference type="Proteomes" id="UP000014760">
    <property type="component" value="Unassembled WGS sequence"/>
</dbReference>
<reference evidence="4" key="3">
    <citation type="submission" date="2015-06" db="UniProtKB">
        <authorList>
            <consortium name="EnsemblMetazoa"/>
        </authorList>
    </citation>
    <scope>IDENTIFICATION</scope>
</reference>
<sequence>MHSKEQLFLLQNKALTYAKRKGRKYRKIKWFYRDKSLEYMTEAVEADNMAVYAKDENGDPQSPINGRLHGLHFQVNVYFRSGKPMPFSVFGDTRLHIDADHLWSLCPNLYFADFYCLQKQIHHVTIVMTRPRSKADRFCTKHLPPLDAEKNPFLRRRLDVNGKTCFKVLNNGIWVEAFFTEDVNMALAVAHGKELESVNQRGRRKGPRPKDTSCPHCNI</sequence>
<feature type="domain" description="Phytanoyl-CoA hydroxylase-interacting protein-like C-terminal" evidence="2">
    <location>
        <begin position="17"/>
        <end position="219"/>
    </location>
</feature>
<dbReference type="EnsemblMetazoa" id="CapteT211484">
    <property type="protein sequence ID" value="CapteP211484"/>
    <property type="gene ID" value="CapteG211484"/>
</dbReference>
<dbReference type="OrthoDB" id="6089816at2759"/>
<reference evidence="3 5" key="2">
    <citation type="journal article" date="2013" name="Nature">
        <title>Insights into bilaterian evolution from three spiralian genomes.</title>
        <authorList>
            <person name="Simakov O."/>
            <person name="Marletaz F."/>
            <person name="Cho S.J."/>
            <person name="Edsinger-Gonzales E."/>
            <person name="Havlak P."/>
            <person name="Hellsten U."/>
            <person name="Kuo D.H."/>
            <person name="Larsson T."/>
            <person name="Lv J."/>
            <person name="Arendt D."/>
            <person name="Savage R."/>
            <person name="Osoegawa K."/>
            <person name="de Jong P."/>
            <person name="Grimwood J."/>
            <person name="Chapman J.A."/>
            <person name="Shapiro H."/>
            <person name="Aerts A."/>
            <person name="Otillar R.P."/>
            <person name="Terry A.Y."/>
            <person name="Boore J.L."/>
            <person name="Grigoriev I.V."/>
            <person name="Lindberg D.R."/>
            <person name="Seaver E.C."/>
            <person name="Weisblat D.A."/>
            <person name="Putnam N.H."/>
            <person name="Rokhsar D.S."/>
        </authorList>
    </citation>
    <scope>NUCLEOTIDE SEQUENCE</scope>
    <source>
        <strain evidence="3 5">I ESC-2004</strain>
    </source>
</reference>
<reference evidence="5" key="1">
    <citation type="submission" date="2012-12" db="EMBL/GenBank/DDBJ databases">
        <authorList>
            <person name="Hellsten U."/>
            <person name="Grimwood J."/>
            <person name="Chapman J.A."/>
            <person name="Shapiro H."/>
            <person name="Aerts A."/>
            <person name="Otillar R.P."/>
            <person name="Terry A.Y."/>
            <person name="Boore J.L."/>
            <person name="Simakov O."/>
            <person name="Marletaz F."/>
            <person name="Cho S.-J."/>
            <person name="Edsinger-Gonzales E."/>
            <person name="Havlak P."/>
            <person name="Kuo D.-H."/>
            <person name="Larsson T."/>
            <person name="Lv J."/>
            <person name="Arendt D."/>
            <person name="Savage R."/>
            <person name="Osoegawa K."/>
            <person name="de Jong P."/>
            <person name="Lindberg D.R."/>
            <person name="Seaver E.C."/>
            <person name="Weisblat D.A."/>
            <person name="Putnam N.H."/>
            <person name="Grigoriev I.V."/>
            <person name="Rokhsar D.S."/>
        </authorList>
    </citation>
    <scope>NUCLEOTIDE SEQUENCE</scope>
    <source>
        <strain evidence="5">I ESC-2004</strain>
    </source>
</reference>
<evidence type="ECO:0000313" key="3">
    <source>
        <dbReference type="EMBL" id="ELU03429.1"/>
    </source>
</evidence>
<name>R7UBU5_CAPTE</name>
<evidence type="ECO:0000313" key="4">
    <source>
        <dbReference type="EnsemblMetazoa" id="CapteP211484"/>
    </source>
</evidence>
<evidence type="ECO:0000256" key="1">
    <source>
        <dbReference type="SAM" id="MobiDB-lite"/>
    </source>
</evidence>
<evidence type="ECO:0000313" key="5">
    <source>
        <dbReference type="Proteomes" id="UP000014760"/>
    </source>
</evidence>
<evidence type="ECO:0000259" key="2">
    <source>
        <dbReference type="Pfam" id="PF19281"/>
    </source>
</evidence>
<dbReference type="PANTHER" id="PTHR15698">
    <property type="entry name" value="PROTEIN CBG15099"/>
    <property type="match status" value="1"/>
</dbReference>
<dbReference type="PANTHER" id="PTHR15698:SF10">
    <property type="entry name" value="PHYTANOYL-COA HYDROXYLASE-INTERACTING PROTEIN-LIKE C-TERMINAL DOMAIN-CONTAINING PROTEIN"/>
    <property type="match status" value="1"/>
</dbReference>
<dbReference type="InterPro" id="IPR045545">
    <property type="entry name" value="PHYIP/PHIPL_C"/>
</dbReference>
<proteinExistence type="predicted"/>
<dbReference type="OMA" id="FEIRIQM"/>
<accession>R7UBU5</accession>
<dbReference type="Pfam" id="PF19281">
    <property type="entry name" value="PHYHIP_C"/>
    <property type="match status" value="1"/>
</dbReference>
<keyword evidence="5" id="KW-1185">Reference proteome</keyword>
<dbReference type="EMBL" id="KB303150">
    <property type="protein sequence ID" value="ELU03429.1"/>
    <property type="molecule type" value="Genomic_DNA"/>
</dbReference>
<dbReference type="HOGENOM" id="CLU_054218_3_0_1"/>
<dbReference type="AlphaFoldDB" id="R7UBU5"/>
<protein>
    <recommendedName>
        <fullName evidence="2">Phytanoyl-CoA hydroxylase-interacting protein-like C-terminal domain-containing protein</fullName>
    </recommendedName>
</protein>
<dbReference type="InterPro" id="IPR042868">
    <property type="entry name" value="PHYHIP/PHYHIPL"/>
</dbReference>